<gene>
    <name evidence="6" type="ORF">N9R04_06280</name>
</gene>
<dbReference type="RefSeq" id="WP_262855873.1">
    <property type="nucleotide sequence ID" value="NZ_JAOPKZ010000009.1"/>
</dbReference>
<evidence type="ECO:0000256" key="4">
    <source>
        <dbReference type="ARBA" id="ARBA00093777"/>
    </source>
</evidence>
<keyword evidence="2" id="KW-0964">Secreted</keyword>
<sequence length="166" mass="18776">MKILTKGLLASTLALGLSVGYTGITDISSSHHQAQAATKPYYSYKGYTTAQSKFILDKNFINALKHDNFTINGYKITKNKHNTRTNVKQYDQKFYQASTHTANGVWFDLQYGKVSEKQIIKAYGKSESKVTKTPKGKVYSYTLGNKHVQFFENQGYITYASVHNNH</sequence>
<evidence type="ECO:0000256" key="2">
    <source>
        <dbReference type="ARBA" id="ARBA00022525"/>
    </source>
</evidence>
<dbReference type="Proteomes" id="UP001209553">
    <property type="component" value="Unassembled WGS sequence"/>
</dbReference>
<protein>
    <recommendedName>
        <fullName evidence="5">Immunodominant staphylococcal antigen B</fullName>
    </recommendedName>
</protein>
<keyword evidence="3" id="KW-0732">Signal</keyword>
<comment type="similarity">
    <text evidence="4">Belongs to the IsaB family.</text>
</comment>
<dbReference type="NCBIfam" id="NF047686">
    <property type="entry name" value="IsaB_fam"/>
    <property type="match status" value="1"/>
</dbReference>
<comment type="subcellular location">
    <subcellularLocation>
        <location evidence="1">Secreted</location>
    </subcellularLocation>
</comment>
<evidence type="ECO:0000313" key="6">
    <source>
        <dbReference type="EMBL" id="MCU5746322.1"/>
    </source>
</evidence>
<dbReference type="InterPro" id="IPR058086">
    <property type="entry name" value="IsaB"/>
</dbReference>
<proteinExistence type="inferred from homology"/>
<dbReference type="EMBL" id="JAOPKZ010000009">
    <property type="protein sequence ID" value="MCU5746322.1"/>
    <property type="molecule type" value="Genomic_DNA"/>
</dbReference>
<name>A0ABT2QQU9_9STAP</name>
<evidence type="ECO:0000256" key="5">
    <source>
        <dbReference type="ARBA" id="ARBA00093792"/>
    </source>
</evidence>
<reference evidence="6 7" key="1">
    <citation type="journal article" date="2023" name="Int. J. Syst. Evol. Microbiol.">
        <title>Streptococcus sciuri sp. nov., Staphylococcus marylandisciuri sp. nov. and Staphylococcus americanisciuri sp. nov., isolated from faeces of eastern grey squirrel (Sciurus carolinensis).</title>
        <authorList>
            <person name="Volokhov D.V."/>
            <person name="Zagorodnyaya T.A."/>
            <person name="Furtak V.A."/>
            <person name="Nattanmai G."/>
            <person name="Randall L."/>
            <person name="Jose S."/>
            <person name="Gao Y."/>
            <person name="Eisenberg T."/>
            <person name="Delmonte P."/>
            <person name="Blom J."/>
            <person name="Mitchell K.K."/>
        </authorList>
    </citation>
    <scope>NUCLEOTIDE SEQUENCE [LARGE SCALE GENOMIC DNA]</scope>
    <source>
        <strain evidence="6 7">SQ8-PEA</strain>
    </source>
</reference>
<accession>A0ABT2QQU9</accession>
<evidence type="ECO:0000256" key="1">
    <source>
        <dbReference type="ARBA" id="ARBA00004613"/>
    </source>
</evidence>
<organism evidence="6 7">
    <name type="scientific">Staphylococcus marylandisciuri</name>
    <dbReference type="NCBI Taxonomy" id="2981529"/>
    <lineage>
        <taxon>Bacteria</taxon>
        <taxon>Bacillati</taxon>
        <taxon>Bacillota</taxon>
        <taxon>Bacilli</taxon>
        <taxon>Bacillales</taxon>
        <taxon>Staphylococcaceae</taxon>
        <taxon>Staphylococcus</taxon>
    </lineage>
</organism>
<comment type="caution">
    <text evidence="6">The sequence shown here is derived from an EMBL/GenBank/DDBJ whole genome shotgun (WGS) entry which is preliminary data.</text>
</comment>
<evidence type="ECO:0000256" key="3">
    <source>
        <dbReference type="ARBA" id="ARBA00022729"/>
    </source>
</evidence>
<evidence type="ECO:0000313" key="7">
    <source>
        <dbReference type="Proteomes" id="UP001209553"/>
    </source>
</evidence>
<keyword evidence="7" id="KW-1185">Reference proteome</keyword>